<protein>
    <submittedName>
        <fullName evidence="3">LLM class F420-dependent oxidoreductase</fullName>
    </submittedName>
</protein>
<reference evidence="3 4" key="1">
    <citation type="submission" date="2021-01" db="EMBL/GenBank/DDBJ databases">
        <title>Whole genome shotgun sequence of Planotetraspora phitsanulokensis NBRC 104273.</title>
        <authorList>
            <person name="Komaki H."/>
            <person name="Tamura T."/>
        </authorList>
    </citation>
    <scope>NUCLEOTIDE SEQUENCE [LARGE SCALE GENOMIC DNA]</scope>
    <source>
        <strain evidence="3 4">NBRC 104273</strain>
    </source>
</reference>
<dbReference type="GO" id="GO:0016705">
    <property type="term" value="F:oxidoreductase activity, acting on paired donors, with incorporation or reduction of molecular oxygen"/>
    <property type="evidence" value="ECO:0007669"/>
    <property type="project" value="InterPro"/>
</dbReference>
<comment type="caution">
    <text evidence="3">The sequence shown here is derived from an EMBL/GenBank/DDBJ whole genome shotgun (WGS) entry which is preliminary data.</text>
</comment>
<evidence type="ECO:0000259" key="2">
    <source>
        <dbReference type="Pfam" id="PF00296"/>
    </source>
</evidence>
<dbReference type="PANTHER" id="PTHR43244:SF1">
    <property type="entry name" value="5,10-METHYLENETETRAHYDROMETHANOPTERIN REDUCTASE"/>
    <property type="match status" value="1"/>
</dbReference>
<dbReference type="InterPro" id="IPR050564">
    <property type="entry name" value="F420-G6PD/mer"/>
</dbReference>
<dbReference type="Gene3D" id="3.20.20.30">
    <property type="entry name" value="Luciferase-like domain"/>
    <property type="match status" value="1"/>
</dbReference>
<gene>
    <name evidence="3" type="primary">hmd_2</name>
    <name evidence="3" type="ORF">Pph01_50500</name>
</gene>
<dbReference type="InterPro" id="IPR022402">
    <property type="entry name" value="F420_OxRdatse_MSMEG3544_pred"/>
</dbReference>
<accession>A0A8J3UAG3</accession>
<evidence type="ECO:0000313" key="3">
    <source>
        <dbReference type="EMBL" id="GII40047.1"/>
    </source>
</evidence>
<dbReference type="NCBIfam" id="TIGR03854">
    <property type="entry name" value="F420_MSMEG_3544"/>
    <property type="match status" value="1"/>
</dbReference>
<dbReference type="EMBL" id="BOOP01000023">
    <property type="protein sequence ID" value="GII40047.1"/>
    <property type="molecule type" value="Genomic_DNA"/>
</dbReference>
<evidence type="ECO:0000313" key="4">
    <source>
        <dbReference type="Proteomes" id="UP000622547"/>
    </source>
</evidence>
<dbReference type="InterPro" id="IPR036661">
    <property type="entry name" value="Luciferase-like_sf"/>
</dbReference>
<organism evidence="3 4">
    <name type="scientific">Planotetraspora phitsanulokensis</name>
    <dbReference type="NCBI Taxonomy" id="575192"/>
    <lineage>
        <taxon>Bacteria</taxon>
        <taxon>Bacillati</taxon>
        <taxon>Actinomycetota</taxon>
        <taxon>Actinomycetes</taxon>
        <taxon>Streptosporangiales</taxon>
        <taxon>Streptosporangiaceae</taxon>
        <taxon>Planotetraspora</taxon>
    </lineage>
</organism>
<feature type="domain" description="Luciferase-like" evidence="2">
    <location>
        <begin position="7"/>
        <end position="237"/>
    </location>
</feature>
<dbReference type="SUPFAM" id="SSF51679">
    <property type="entry name" value="Bacterial luciferase-like"/>
    <property type="match status" value="1"/>
</dbReference>
<evidence type="ECO:0000256" key="1">
    <source>
        <dbReference type="ARBA" id="ARBA00023002"/>
    </source>
</evidence>
<keyword evidence="1" id="KW-0560">Oxidoreductase</keyword>
<dbReference type="InterPro" id="IPR011251">
    <property type="entry name" value="Luciferase-like_dom"/>
</dbReference>
<name>A0A8J3UAG3_9ACTN</name>
<sequence length="293" mass="31552">MKVRIGISAATRADRFAETVDLAEALGIDSLWLSELVLGSSVEPVVGMGYALARTERLKVGTGVAILPGRHPVLVAKQLVSLAALAPRRVLPAFGLLPARPQERAFFPVPGESRGAVFDESMEVLRLLLRQERVTFKGEFHTIEDVGVGPLPARPLDIWLGGSGPRALRRVGRFGDGWLASFVTPEEAGAARASIQAHAAEAAREIEEDHFGVSLAIATAGVSDDLAAAVRRRRPDADLAAFVPDGWQAARDLIERYVAQGITKFVVRPAGPAPAMEEFLHDFARELKPMETT</sequence>
<keyword evidence="4" id="KW-1185">Reference proteome</keyword>
<dbReference type="RefSeq" id="WP_204075600.1">
    <property type="nucleotide sequence ID" value="NZ_BAABHI010000001.1"/>
</dbReference>
<dbReference type="PANTHER" id="PTHR43244">
    <property type="match status" value="1"/>
</dbReference>
<dbReference type="Pfam" id="PF00296">
    <property type="entry name" value="Bac_luciferase"/>
    <property type="match status" value="1"/>
</dbReference>
<dbReference type="Proteomes" id="UP000622547">
    <property type="component" value="Unassembled WGS sequence"/>
</dbReference>
<proteinExistence type="predicted"/>
<dbReference type="AlphaFoldDB" id="A0A8J3UAG3"/>